<dbReference type="OrthoDB" id="280866at2"/>
<keyword evidence="6 7" id="KW-0472">Membrane</keyword>
<feature type="transmembrane region" description="Helical" evidence="7">
    <location>
        <begin position="117"/>
        <end position="136"/>
    </location>
</feature>
<dbReference type="GO" id="GO:0016491">
    <property type="term" value="F:oxidoreductase activity"/>
    <property type="evidence" value="ECO:0007669"/>
    <property type="project" value="UniProtKB-KW"/>
</dbReference>
<dbReference type="AlphaFoldDB" id="A0A1Y0HNY0"/>
<proteinExistence type="inferred from homology"/>
<name>A0A1Y0HNY0_9BACT</name>
<keyword evidence="5 7" id="KW-1133">Transmembrane helix</keyword>
<protein>
    <submittedName>
        <fullName evidence="8">Oxidoreductase CatD</fullName>
        <ecNumber evidence="8">1.-.-.-</ecNumber>
    </submittedName>
</protein>
<keyword evidence="9" id="KW-1185">Reference proteome</keyword>
<evidence type="ECO:0000313" key="9">
    <source>
        <dbReference type="Proteomes" id="UP000196005"/>
    </source>
</evidence>
<gene>
    <name evidence="8" type="ORF">Sdiek1_2681</name>
</gene>
<dbReference type="KEGG" id="suls:Sdiek1_2681"/>
<evidence type="ECO:0000256" key="7">
    <source>
        <dbReference type="SAM" id="Phobius"/>
    </source>
</evidence>
<comment type="similarity">
    <text evidence="2">Belongs to the DoxX family.</text>
</comment>
<accession>A0A1Y0HNY0</accession>
<comment type="subcellular location">
    <subcellularLocation>
        <location evidence="1">Cell membrane</location>
        <topology evidence="1">Multi-pass membrane protein</topology>
    </subcellularLocation>
</comment>
<dbReference type="InterPro" id="IPR032808">
    <property type="entry name" value="DoxX"/>
</dbReference>
<keyword evidence="3" id="KW-1003">Cell membrane</keyword>
<feature type="transmembrane region" description="Helical" evidence="7">
    <location>
        <begin position="57"/>
        <end position="75"/>
    </location>
</feature>
<evidence type="ECO:0000256" key="3">
    <source>
        <dbReference type="ARBA" id="ARBA00022475"/>
    </source>
</evidence>
<evidence type="ECO:0000256" key="6">
    <source>
        <dbReference type="ARBA" id="ARBA00023136"/>
    </source>
</evidence>
<sequence length="145" mass="16161">MIILEKKLICFVNEDSGKLLLRLSIAILMLFHGFKKFHSGIGGIKALVFNAGLPDFFAYGVYFGEIIIPILLIIGLYTRISAFIFSINMCGAIFLALSDKIFMLDPKTGGLMIELPLLYLLSSFVIVFLGAGKYSIDSKLQHYQK</sequence>
<evidence type="ECO:0000256" key="5">
    <source>
        <dbReference type="ARBA" id="ARBA00022989"/>
    </source>
</evidence>
<evidence type="ECO:0000256" key="4">
    <source>
        <dbReference type="ARBA" id="ARBA00022692"/>
    </source>
</evidence>
<dbReference type="PANTHER" id="PTHR33452:SF1">
    <property type="entry name" value="INNER MEMBRANE PROTEIN YPHA-RELATED"/>
    <property type="match status" value="1"/>
</dbReference>
<dbReference type="RefSeq" id="WP_087439515.1">
    <property type="nucleotide sequence ID" value="NZ_CP021416.1"/>
</dbReference>
<keyword evidence="8" id="KW-0560">Oxidoreductase</keyword>
<dbReference type="Pfam" id="PF07681">
    <property type="entry name" value="DoxX"/>
    <property type="match status" value="1"/>
</dbReference>
<evidence type="ECO:0000313" key="8">
    <source>
        <dbReference type="EMBL" id="ARU49829.1"/>
    </source>
</evidence>
<dbReference type="InterPro" id="IPR051907">
    <property type="entry name" value="DoxX-like_oxidoreductase"/>
</dbReference>
<evidence type="ECO:0000256" key="2">
    <source>
        <dbReference type="ARBA" id="ARBA00006679"/>
    </source>
</evidence>
<dbReference type="PANTHER" id="PTHR33452">
    <property type="entry name" value="OXIDOREDUCTASE CATD-RELATED"/>
    <property type="match status" value="1"/>
</dbReference>
<dbReference type="Proteomes" id="UP000196005">
    <property type="component" value="Chromosome"/>
</dbReference>
<keyword evidence="4 7" id="KW-0812">Transmembrane</keyword>
<dbReference type="EMBL" id="CP021416">
    <property type="protein sequence ID" value="ARU49829.1"/>
    <property type="molecule type" value="Genomic_DNA"/>
</dbReference>
<dbReference type="GO" id="GO:0005886">
    <property type="term" value="C:plasma membrane"/>
    <property type="evidence" value="ECO:0007669"/>
    <property type="project" value="UniProtKB-SubCell"/>
</dbReference>
<organism evidence="8 9">
    <name type="scientific">Sulfurospirillum diekertiae</name>
    <dbReference type="NCBI Taxonomy" id="1854492"/>
    <lineage>
        <taxon>Bacteria</taxon>
        <taxon>Pseudomonadati</taxon>
        <taxon>Campylobacterota</taxon>
        <taxon>Epsilonproteobacteria</taxon>
        <taxon>Campylobacterales</taxon>
        <taxon>Sulfurospirillaceae</taxon>
        <taxon>Sulfurospirillum</taxon>
    </lineage>
</organism>
<evidence type="ECO:0000256" key="1">
    <source>
        <dbReference type="ARBA" id="ARBA00004651"/>
    </source>
</evidence>
<feature type="transmembrane region" description="Helical" evidence="7">
    <location>
        <begin position="20"/>
        <end position="37"/>
    </location>
</feature>
<feature type="transmembrane region" description="Helical" evidence="7">
    <location>
        <begin position="80"/>
        <end position="97"/>
    </location>
</feature>
<dbReference type="EC" id="1.-.-.-" evidence="8"/>
<reference evidence="9" key="1">
    <citation type="submission" date="2017-05" db="EMBL/GenBank/DDBJ databases">
        <title>Dechlorination kinetics govern the competition between two new strains of the genus Sulfurospirillum.</title>
        <authorList>
            <person name="Buttet G.F."/>
            <person name="Murray A.M."/>
            <person name="Goris T."/>
            <person name="Burion M."/>
            <person name="Lin B."/>
            <person name="Rolle M."/>
            <person name="Maillard J."/>
        </authorList>
    </citation>
    <scope>NUCLEOTIDE SEQUENCE [LARGE SCALE GENOMIC DNA]</scope>
    <source>
        <strain evidence="9">SL2-1</strain>
    </source>
</reference>